<feature type="compositionally biased region" description="Low complexity" evidence="10">
    <location>
        <begin position="77"/>
        <end position="86"/>
    </location>
</feature>
<evidence type="ECO:0000256" key="4">
    <source>
        <dbReference type="ARBA" id="ARBA00022448"/>
    </source>
</evidence>
<proteinExistence type="inferred from homology"/>
<feature type="region of interest" description="Disordered" evidence="10">
    <location>
        <begin position="123"/>
        <end position="251"/>
    </location>
</feature>
<dbReference type="SUPFAM" id="SSF101576">
    <property type="entry name" value="Supernatant protein factor (SPF), C-terminal domain"/>
    <property type="match status" value="1"/>
</dbReference>
<evidence type="ECO:0000256" key="7">
    <source>
        <dbReference type="ARBA" id="ARBA00023121"/>
    </source>
</evidence>
<keyword evidence="9" id="KW-0131">Cell cycle</keyword>
<evidence type="ECO:0000259" key="11">
    <source>
        <dbReference type="PROSITE" id="PS50191"/>
    </source>
</evidence>
<dbReference type="InterPro" id="IPR056794">
    <property type="entry name" value="PATL1-6_C_GOLD"/>
</dbReference>
<keyword evidence="8" id="KW-0472">Membrane</keyword>
<dbReference type="PROSITE" id="PS50866">
    <property type="entry name" value="GOLD"/>
    <property type="match status" value="1"/>
</dbReference>
<dbReference type="PANTHER" id="PTHR45932">
    <property type="entry name" value="PATELLIN-1"/>
    <property type="match status" value="1"/>
</dbReference>
<evidence type="ECO:0000256" key="3">
    <source>
        <dbReference type="ARBA" id="ARBA00007155"/>
    </source>
</evidence>
<feature type="compositionally biased region" description="Low complexity" evidence="10">
    <location>
        <begin position="8"/>
        <end position="19"/>
    </location>
</feature>
<dbReference type="GO" id="GO:0008289">
    <property type="term" value="F:lipid binding"/>
    <property type="evidence" value="ECO:0007669"/>
    <property type="project" value="UniProtKB-KW"/>
</dbReference>
<dbReference type="InterPro" id="IPR001251">
    <property type="entry name" value="CRAL-TRIO_dom"/>
</dbReference>
<feature type="compositionally biased region" description="Basic and acidic residues" evidence="10">
    <location>
        <begin position="20"/>
        <end position="74"/>
    </location>
</feature>
<dbReference type="SMART" id="SM00516">
    <property type="entry name" value="SEC14"/>
    <property type="match status" value="1"/>
</dbReference>
<dbReference type="Pfam" id="PF25099">
    <property type="entry name" value="GOLD_PATL1_C"/>
    <property type="match status" value="1"/>
</dbReference>
<dbReference type="GO" id="GO:0051301">
    <property type="term" value="P:cell division"/>
    <property type="evidence" value="ECO:0007669"/>
    <property type="project" value="UniProtKB-KW"/>
</dbReference>
<name>A0A811RNH0_9POAL</name>
<dbReference type="SUPFAM" id="SSF46938">
    <property type="entry name" value="CRAL/TRIO N-terminal domain"/>
    <property type="match status" value="1"/>
</dbReference>
<dbReference type="Pfam" id="PF03765">
    <property type="entry name" value="CRAL_TRIO_N"/>
    <property type="match status" value="1"/>
</dbReference>
<feature type="compositionally biased region" description="Basic and acidic residues" evidence="10">
    <location>
        <begin position="138"/>
        <end position="188"/>
    </location>
</feature>
<dbReference type="EMBL" id="CAJGYO010000016">
    <property type="protein sequence ID" value="CAD6272063.1"/>
    <property type="molecule type" value="Genomic_DNA"/>
</dbReference>
<reference evidence="13" key="1">
    <citation type="submission" date="2020-10" db="EMBL/GenBank/DDBJ databases">
        <authorList>
            <person name="Han B."/>
            <person name="Lu T."/>
            <person name="Zhao Q."/>
            <person name="Huang X."/>
            <person name="Zhao Y."/>
        </authorList>
    </citation>
    <scope>NUCLEOTIDE SEQUENCE</scope>
</reference>
<gene>
    <name evidence="13" type="ORF">NCGR_LOCUS55344</name>
</gene>
<feature type="compositionally biased region" description="Basic and acidic residues" evidence="10">
    <location>
        <begin position="228"/>
        <end position="250"/>
    </location>
</feature>
<feature type="compositionally biased region" description="Basic and acidic residues" evidence="10">
    <location>
        <begin position="195"/>
        <end position="221"/>
    </location>
</feature>
<evidence type="ECO:0000256" key="5">
    <source>
        <dbReference type="ARBA" id="ARBA00022490"/>
    </source>
</evidence>
<dbReference type="PANTHER" id="PTHR45932:SF1">
    <property type="entry name" value="OS05G0429400 PROTEIN"/>
    <property type="match status" value="1"/>
</dbReference>
<dbReference type="Gene3D" id="3.40.525.10">
    <property type="entry name" value="CRAL-TRIO lipid binding domain"/>
    <property type="match status" value="1"/>
</dbReference>
<keyword evidence="5" id="KW-0963">Cytoplasm</keyword>
<comment type="similarity">
    <text evidence="3">Belongs to the patellin family.</text>
</comment>
<dbReference type="InterPro" id="IPR044834">
    <property type="entry name" value="PATL"/>
</dbReference>
<keyword evidence="4" id="KW-0813">Transport</keyword>
<accession>A0A811RNH0</accession>
<evidence type="ECO:0000256" key="6">
    <source>
        <dbReference type="ARBA" id="ARBA00022618"/>
    </source>
</evidence>
<dbReference type="Gene3D" id="1.10.8.20">
    <property type="entry name" value="N-terminal domain of phosphatidylinositol transfer protein sec14p"/>
    <property type="match status" value="1"/>
</dbReference>
<dbReference type="Proteomes" id="UP000604825">
    <property type="component" value="Unassembled WGS sequence"/>
</dbReference>
<dbReference type="PROSITE" id="PS50191">
    <property type="entry name" value="CRAL_TRIO"/>
    <property type="match status" value="1"/>
</dbReference>
<evidence type="ECO:0000256" key="2">
    <source>
        <dbReference type="ARBA" id="ARBA00004496"/>
    </source>
</evidence>
<feature type="domain" description="GOLD" evidence="12">
    <location>
        <begin position="528"/>
        <end position="629"/>
    </location>
</feature>
<organism evidence="13 14">
    <name type="scientific">Miscanthus lutarioriparius</name>
    <dbReference type="NCBI Taxonomy" id="422564"/>
    <lineage>
        <taxon>Eukaryota</taxon>
        <taxon>Viridiplantae</taxon>
        <taxon>Streptophyta</taxon>
        <taxon>Embryophyta</taxon>
        <taxon>Tracheophyta</taxon>
        <taxon>Spermatophyta</taxon>
        <taxon>Magnoliopsida</taxon>
        <taxon>Liliopsida</taxon>
        <taxon>Poales</taxon>
        <taxon>Poaceae</taxon>
        <taxon>PACMAD clade</taxon>
        <taxon>Panicoideae</taxon>
        <taxon>Andropogonodae</taxon>
        <taxon>Andropogoneae</taxon>
        <taxon>Saccharinae</taxon>
        <taxon>Miscanthus</taxon>
    </lineage>
</organism>
<protein>
    <submittedName>
        <fullName evidence="13">Uncharacterized protein</fullName>
    </submittedName>
</protein>
<dbReference type="AlphaFoldDB" id="A0A811RNH0"/>
<dbReference type="InterPro" id="IPR036865">
    <property type="entry name" value="CRAL-TRIO_dom_sf"/>
</dbReference>
<dbReference type="InterPro" id="IPR036598">
    <property type="entry name" value="GOLD_dom_sf"/>
</dbReference>
<comment type="subcellular location">
    <subcellularLocation>
        <location evidence="2">Cytoplasm</location>
    </subcellularLocation>
    <subcellularLocation>
        <location evidence="1">Membrane</location>
    </subcellularLocation>
</comment>
<dbReference type="SMART" id="SM01100">
    <property type="entry name" value="CRAL_TRIO_N"/>
    <property type="match status" value="1"/>
</dbReference>
<dbReference type="SUPFAM" id="SSF52087">
    <property type="entry name" value="CRAL/TRIO domain"/>
    <property type="match status" value="1"/>
</dbReference>
<keyword evidence="14" id="KW-1185">Reference proteome</keyword>
<dbReference type="Pfam" id="PF00650">
    <property type="entry name" value="CRAL_TRIO"/>
    <property type="match status" value="1"/>
</dbReference>
<evidence type="ECO:0000256" key="9">
    <source>
        <dbReference type="ARBA" id="ARBA00023306"/>
    </source>
</evidence>
<dbReference type="OrthoDB" id="75724at2759"/>
<dbReference type="CDD" id="cd00170">
    <property type="entry name" value="SEC14"/>
    <property type="match status" value="1"/>
</dbReference>
<evidence type="ECO:0000313" key="13">
    <source>
        <dbReference type="EMBL" id="CAD6272063.1"/>
    </source>
</evidence>
<evidence type="ECO:0000256" key="8">
    <source>
        <dbReference type="ARBA" id="ARBA00023136"/>
    </source>
</evidence>
<comment type="caution">
    <text evidence="13">The sequence shown here is derived from an EMBL/GenBank/DDBJ whole genome shotgun (WGS) entry which is preliminary data.</text>
</comment>
<evidence type="ECO:0000256" key="1">
    <source>
        <dbReference type="ARBA" id="ARBA00004370"/>
    </source>
</evidence>
<dbReference type="InterPro" id="IPR011074">
    <property type="entry name" value="CRAL/TRIO_N_dom"/>
</dbReference>
<dbReference type="Gene3D" id="2.60.120.680">
    <property type="entry name" value="GOLD domain"/>
    <property type="match status" value="1"/>
</dbReference>
<dbReference type="GO" id="GO:0005737">
    <property type="term" value="C:cytoplasm"/>
    <property type="evidence" value="ECO:0007669"/>
    <property type="project" value="UniProtKB-SubCell"/>
</dbReference>
<evidence type="ECO:0000256" key="10">
    <source>
        <dbReference type="SAM" id="MobiDB-lite"/>
    </source>
</evidence>
<evidence type="ECO:0000259" key="12">
    <source>
        <dbReference type="PROSITE" id="PS50866"/>
    </source>
</evidence>
<keyword evidence="6" id="KW-0132">Cell division</keyword>
<feature type="region of interest" description="Disordered" evidence="10">
    <location>
        <begin position="1"/>
        <end position="107"/>
    </location>
</feature>
<feature type="domain" description="CRAL-TRIO" evidence="11">
    <location>
        <begin position="347"/>
        <end position="522"/>
    </location>
</feature>
<keyword evidence="7" id="KW-0446">Lipid-binding</keyword>
<dbReference type="GO" id="GO:0016020">
    <property type="term" value="C:membrane"/>
    <property type="evidence" value="ECO:0007669"/>
    <property type="project" value="UniProtKB-SubCell"/>
</dbReference>
<dbReference type="InterPro" id="IPR036273">
    <property type="entry name" value="CRAL/TRIO_N_dom_sf"/>
</dbReference>
<dbReference type="InterPro" id="IPR009038">
    <property type="entry name" value="GOLD_dom"/>
</dbReference>
<sequence>MADETKPEAAAPAAEVAVTEAEKKAEEPAPVAEEKAVEAAAEEKAAEAAEEKAVEAVEEKAAEVDSEEEKKAEEALEAAAGDEAAVIDGTGSFKEESNLVSELPDPERTALAQLKELVAAALANGEFNLPPPPPPPAAKEEAKKEEPAKEEAKEEAPAAKEDEPKAEEAAAEEPVKEEAKPEEPKTEAPVEAAAEEAKDEAPAPEEPKTEAPAPEEPKAEAAAEAVAEEPKAEQAAEETKPAEPEPEEKAVVVAEEEATKTVEAIEETAVVAAASEPEAEAAPPAPAAEPKEELIWGVPLVGDDERTDTVLLKFLRAREFKVKEALAMLKSAVLWRKRFGIDELLGADLGLPELENVVFYRGADREGHPVCYNVYGEFQDKELYEKAFGDEEKRERFLKWRIQLLERGIREQLDFSPSGICSMVQVTDLKNSPPMLGKHRAVTRQALALLQDNYPEFVAKKVFINVPWWYLAANKVMSPFLTQRTKSKIVFCSPGKSAETLFRYIAPEQVPVQFGGLYKEDDTEFSTSDAVTELTVKPSSKEAIEIPATENSTVVWELRVLGWEVSYGTEFTPDAEGGYTVIVQKTRKVPAHEEPIMKGSFKVTEPGKVVLAVNNPASKKKKLLYRFKVKSTAESAAA</sequence>
<evidence type="ECO:0000313" key="14">
    <source>
        <dbReference type="Proteomes" id="UP000604825"/>
    </source>
</evidence>